<feature type="signal peptide" evidence="1">
    <location>
        <begin position="1"/>
        <end position="17"/>
    </location>
</feature>
<feature type="chain" id="PRO_5042029001" description="Secreted protein" evidence="1">
    <location>
        <begin position="18"/>
        <end position="83"/>
    </location>
</feature>
<evidence type="ECO:0008006" key="4">
    <source>
        <dbReference type="Google" id="ProtNLM"/>
    </source>
</evidence>
<evidence type="ECO:0000313" key="2">
    <source>
        <dbReference type="EMBL" id="KAH9001522.1"/>
    </source>
</evidence>
<sequence>MSLKMALSMFLWGLSDLEVHQFTGISVNQLGLNCPFQVTITWLTVWSHLQDAIRGCTNCCTGHWIWRKGSHCCASSSLSFPCS</sequence>
<organism evidence="2 3">
    <name type="scientific">Lactarius akahatsu</name>
    <dbReference type="NCBI Taxonomy" id="416441"/>
    <lineage>
        <taxon>Eukaryota</taxon>
        <taxon>Fungi</taxon>
        <taxon>Dikarya</taxon>
        <taxon>Basidiomycota</taxon>
        <taxon>Agaricomycotina</taxon>
        <taxon>Agaricomycetes</taxon>
        <taxon>Russulales</taxon>
        <taxon>Russulaceae</taxon>
        <taxon>Lactarius</taxon>
    </lineage>
</organism>
<comment type="caution">
    <text evidence="2">The sequence shown here is derived from an EMBL/GenBank/DDBJ whole genome shotgun (WGS) entry which is preliminary data.</text>
</comment>
<keyword evidence="3" id="KW-1185">Reference proteome</keyword>
<gene>
    <name evidence="2" type="ORF">EDB92DRAFT_1827177</name>
</gene>
<evidence type="ECO:0000313" key="3">
    <source>
        <dbReference type="Proteomes" id="UP001201163"/>
    </source>
</evidence>
<dbReference type="Proteomes" id="UP001201163">
    <property type="component" value="Unassembled WGS sequence"/>
</dbReference>
<dbReference type="AlphaFoldDB" id="A0AAD4LT73"/>
<dbReference type="EMBL" id="JAKELL010000001">
    <property type="protein sequence ID" value="KAH9001522.1"/>
    <property type="molecule type" value="Genomic_DNA"/>
</dbReference>
<keyword evidence="1" id="KW-0732">Signal</keyword>
<proteinExistence type="predicted"/>
<evidence type="ECO:0000256" key="1">
    <source>
        <dbReference type="SAM" id="SignalP"/>
    </source>
</evidence>
<name>A0AAD4LT73_9AGAM</name>
<reference evidence="2" key="1">
    <citation type="submission" date="2022-01" db="EMBL/GenBank/DDBJ databases">
        <title>Comparative genomics reveals a dynamic genome evolution in the ectomycorrhizal milk-cap (Lactarius) mushrooms.</title>
        <authorList>
            <consortium name="DOE Joint Genome Institute"/>
            <person name="Lebreton A."/>
            <person name="Tang N."/>
            <person name="Kuo A."/>
            <person name="LaButti K."/>
            <person name="Drula E."/>
            <person name="Barry K."/>
            <person name="Clum A."/>
            <person name="Lipzen A."/>
            <person name="Mousain D."/>
            <person name="Ng V."/>
            <person name="Wang R."/>
            <person name="Wang X."/>
            <person name="Dai Y."/>
            <person name="Henrissat B."/>
            <person name="Grigoriev I.V."/>
            <person name="Guerin-Laguette A."/>
            <person name="Yu F."/>
            <person name="Martin F.M."/>
        </authorList>
    </citation>
    <scope>NUCLEOTIDE SEQUENCE</scope>
    <source>
        <strain evidence="2">QP</strain>
    </source>
</reference>
<protein>
    <recommendedName>
        <fullName evidence="4">Secreted protein</fullName>
    </recommendedName>
</protein>
<accession>A0AAD4LT73</accession>